<comment type="subcellular location">
    <subcellularLocation>
        <location evidence="1 7">Cell membrane</location>
        <topology evidence="1 7">Multi-pass membrane protein</topology>
    </subcellularLocation>
</comment>
<dbReference type="InterPro" id="IPR000515">
    <property type="entry name" value="MetI-like"/>
</dbReference>
<dbReference type="PANTHER" id="PTHR30043:SF1">
    <property type="entry name" value="ABC TRANSPORT SYSTEM PERMEASE PROTEIN P69"/>
    <property type="match status" value="1"/>
</dbReference>
<comment type="caution">
    <text evidence="9">The sequence shown here is derived from an EMBL/GenBank/DDBJ whole genome shotgun (WGS) entry which is preliminary data.</text>
</comment>
<evidence type="ECO:0000313" key="9">
    <source>
        <dbReference type="EMBL" id="PTQ92647.1"/>
    </source>
</evidence>
<dbReference type="CDD" id="cd06261">
    <property type="entry name" value="TM_PBP2"/>
    <property type="match status" value="1"/>
</dbReference>
<dbReference type="InterPro" id="IPR035906">
    <property type="entry name" value="MetI-like_sf"/>
</dbReference>
<keyword evidence="3" id="KW-1003">Cell membrane</keyword>
<feature type="transmembrane region" description="Helical" evidence="7">
    <location>
        <begin position="116"/>
        <end position="147"/>
    </location>
</feature>
<gene>
    <name evidence="9" type="ORF">C8P68_11124</name>
</gene>
<keyword evidence="5 7" id="KW-1133">Transmembrane helix</keyword>
<name>A0A2T5J4Q0_9SPHI</name>
<evidence type="ECO:0000256" key="3">
    <source>
        <dbReference type="ARBA" id="ARBA00022475"/>
    </source>
</evidence>
<evidence type="ECO:0000256" key="2">
    <source>
        <dbReference type="ARBA" id="ARBA00022448"/>
    </source>
</evidence>
<evidence type="ECO:0000256" key="5">
    <source>
        <dbReference type="ARBA" id="ARBA00022989"/>
    </source>
</evidence>
<feature type="transmembrane region" description="Helical" evidence="7">
    <location>
        <begin position="237"/>
        <end position="254"/>
    </location>
</feature>
<dbReference type="NCBIfam" id="TIGR01097">
    <property type="entry name" value="PhnE"/>
    <property type="match status" value="1"/>
</dbReference>
<keyword evidence="6 7" id="KW-0472">Membrane</keyword>
<evidence type="ECO:0000313" key="10">
    <source>
        <dbReference type="Proteomes" id="UP000244168"/>
    </source>
</evidence>
<keyword evidence="4 7" id="KW-0812">Transmembrane</keyword>
<keyword evidence="10" id="KW-1185">Reference proteome</keyword>
<dbReference type="RefSeq" id="WP_107831400.1">
    <property type="nucleotide sequence ID" value="NZ_CP160205.1"/>
</dbReference>
<organism evidence="9 10">
    <name type="scientific">Mucilaginibacter yixingensis</name>
    <dbReference type="NCBI Taxonomy" id="1295612"/>
    <lineage>
        <taxon>Bacteria</taxon>
        <taxon>Pseudomonadati</taxon>
        <taxon>Bacteroidota</taxon>
        <taxon>Sphingobacteriia</taxon>
        <taxon>Sphingobacteriales</taxon>
        <taxon>Sphingobacteriaceae</taxon>
        <taxon>Mucilaginibacter</taxon>
    </lineage>
</organism>
<proteinExistence type="inferred from homology"/>
<dbReference type="AlphaFoldDB" id="A0A2T5J4Q0"/>
<comment type="similarity">
    <text evidence="7">Belongs to the binding-protein-dependent transport system permease family.</text>
</comment>
<dbReference type="SUPFAM" id="SSF161098">
    <property type="entry name" value="MetI-like"/>
    <property type="match status" value="1"/>
</dbReference>
<evidence type="ECO:0000256" key="7">
    <source>
        <dbReference type="RuleBase" id="RU363032"/>
    </source>
</evidence>
<dbReference type="GO" id="GO:0015416">
    <property type="term" value="F:ABC-type phosphonate transporter activity"/>
    <property type="evidence" value="ECO:0007669"/>
    <property type="project" value="InterPro"/>
</dbReference>
<evidence type="ECO:0000256" key="6">
    <source>
        <dbReference type="ARBA" id="ARBA00023136"/>
    </source>
</evidence>
<dbReference type="GO" id="GO:0005886">
    <property type="term" value="C:plasma membrane"/>
    <property type="evidence" value="ECO:0007669"/>
    <property type="project" value="UniProtKB-SubCell"/>
</dbReference>
<evidence type="ECO:0000256" key="1">
    <source>
        <dbReference type="ARBA" id="ARBA00004651"/>
    </source>
</evidence>
<accession>A0A2T5J4Q0</accession>
<feature type="transmembrane region" description="Helical" evidence="7">
    <location>
        <begin position="208"/>
        <end position="225"/>
    </location>
</feature>
<dbReference type="EMBL" id="QAOQ01000011">
    <property type="protein sequence ID" value="PTQ92647.1"/>
    <property type="molecule type" value="Genomic_DNA"/>
</dbReference>
<feature type="transmembrane region" description="Helical" evidence="7">
    <location>
        <begin position="75"/>
        <end position="96"/>
    </location>
</feature>
<dbReference type="InterPro" id="IPR005769">
    <property type="entry name" value="PhnE/PtxC"/>
</dbReference>
<dbReference type="PROSITE" id="PS50928">
    <property type="entry name" value="ABC_TM1"/>
    <property type="match status" value="1"/>
</dbReference>
<evidence type="ECO:0000259" key="8">
    <source>
        <dbReference type="PROSITE" id="PS50928"/>
    </source>
</evidence>
<dbReference type="Pfam" id="PF00528">
    <property type="entry name" value="BPD_transp_1"/>
    <property type="match status" value="1"/>
</dbReference>
<feature type="domain" description="ABC transmembrane type-1" evidence="8">
    <location>
        <begin position="71"/>
        <end position="254"/>
    </location>
</feature>
<dbReference type="PANTHER" id="PTHR30043">
    <property type="entry name" value="PHOSPHONATES TRANSPORT SYSTEM PERMEASE PROTEIN"/>
    <property type="match status" value="1"/>
</dbReference>
<dbReference type="OrthoDB" id="8557224at2"/>
<dbReference type="Proteomes" id="UP000244168">
    <property type="component" value="Unassembled WGS sequence"/>
</dbReference>
<dbReference type="Gene3D" id="1.10.3720.10">
    <property type="entry name" value="MetI-like"/>
    <property type="match status" value="1"/>
</dbReference>
<keyword evidence="2 7" id="KW-0813">Transport</keyword>
<protein>
    <submittedName>
        <fullName evidence="9">Phosphonate transport system permease protein</fullName>
    </submittedName>
</protein>
<evidence type="ECO:0000256" key="4">
    <source>
        <dbReference type="ARBA" id="ARBA00022692"/>
    </source>
</evidence>
<reference evidence="9 10" key="1">
    <citation type="submission" date="2018-04" db="EMBL/GenBank/DDBJ databases">
        <title>Genomic Encyclopedia of Archaeal and Bacterial Type Strains, Phase II (KMG-II): from individual species to whole genera.</title>
        <authorList>
            <person name="Goeker M."/>
        </authorList>
    </citation>
    <scope>NUCLEOTIDE SEQUENCE [LARGE SCALE GENOMIC DNA]</scope>
    <source>
        <strain evidence="9 10">DSM 26809</strain>
    </source>
</reference>
<sequence length="266" mass="29195">MSELMMPSVKYRQKTIYVAIVLVIAIAGSVFVKFNPFELFADFSQVQRLLGEMMPPNFELLWHNKGIAAALGQTLAMAFLSCFYGTLLAFVFALLAANNTMPNKTIRLLAGGVLDLLRIIPSLVFIIMFIIVVGLGAFSGMLALVVITMSNFGKLFTDIIENTEHAPDEAIFSVGASRLQVIRYSLFPQILPAIIANCFYAFDVSIRAAIGLGIFGGGGIGYELFKAMQVMHYKDAFAIIFIIGVLVILIEKLSDYLRGMVLGKKI</sequence>
<feature type="transmembrane region" description="Helical" evidence="7">
    <location>
        <begin position="15"/>
        <end position="34"/>
    </location>
</feature>